<dbReference type="InterPro" id="IPR002401">
    <property type="entry name" value="Cyt_P450_E_grp-I"/>
</dbReference>
<evidence type="ECO:0000256" key="6">
    <source>
        <dbReference type="ARBA" id="ARBA00004524"/>
    </source>
</evidence>
<keyword evidence="11 30" id="KW-0479">Metal-binding</keyword>
<evidence type="ECO:0000256" key="27">
    <source>
        <dbReference type="ARBA" id="ARBA00049206"/>
    </source>
</evidence>
<evidence type="ECO:0000256" key="4">
    <source>
        <dbReference type="ARBA" id="ARBA00001867"/>
    </source>
</evidence>
<evidence type="ECO:0000256" key="16">
    <source>
        <dbReference type="ARBA" id="ARBA00023033"/>
    </source>
</evidence>
<comment type="subcellular location">
    <subcellularLocation>
        <location evidence="32">Endoplasmic reticulum membrane</location>
        <topology evidence="32">Peripheral membrane protein</topology>
    </subcellularLocation>
    <subcellularLocation>
        <location evidence="6 32">Microsome membrane</location>
        <topology evidence="32">Peripheral membrane protein</topology>
    </subcellularLocation>
</comment>
<dbReference type="GO" id="GO:0106256">
    <property type="term" value="F:hydroperoxy icosatetraenoate dehydratase activity"/>
    <property type="evidence" value="ECO:0007669"/>
    <property type="project" value="UniProtKB-EC"/>
</dbReference>
<dbReference type="GO" id="GO:0020037">
    <property type="term" value="F:heme binding"/>
    <property type="evidence" value="ECO:0007669"/>
    <property type="project" value="UniProtKB-UniRule"/>
</dbReference>
<evidence type="ECO:0000256" key="13">
    <source>
        <dbReference type="ARBA" id="ARBA00022848"/>
    </source>
</evidence>
<dbReference type="STRING" id="9258.ENSOANP00000020761"/>
<dbReference type="PRINTS" id="PR00463">
    <property type="entry name" value="EP450I"/>
</dbReference>
<accession>F6T232</accession>
<evidence type="ECO:0000256" key="14">
    <source>
        <dbReference type="ARBA" id="ARBA00023002"/>
    </source>
</evidence>
<dbReference type="Bgee" id="ENSOANG00000013139">
    <property type="expression patterns" value="Expressed in liver and 2 other cell types or tissues"/>
</dbReference>
<dbReference type="InterPro" id="IPR036396">
    <property type="entry name" value="Cyt_P450_sf"/>
</dbReference>
<keyword evidence="35" id="KW-1185">Reference proteome</keyword>
<evidence type="ECO:0000256" key="2">
    <source>
        <dbReference type="ARBA" id="ARBA00001143"/>
    </source>
</evidence>
<dbReference type="GO" id="GO:0016712">
    <property type="term" value="F:oxidoreductase activity, acting on paired donors, with incorporation or reduction of molecular oxygen, reduced flavin or flavoprotein as one donor, and incorporation of one atom of oxygen"/>
    <property type="evidence" value="ECO:0000318"/>
    <property type="project" value="GO_Central"/>
</dbReference>
<comment type="catalytic activity">
    <reaction evidence="26">
        <text>(4Z,7Z,10Z,13Z,16Z,19Z)-docosahexaenoate + reduced [NADPH--hemoprotein reductase] + O2 = (19R,20S)-epoxy-(4Z,7Z,10Z,13Z,16Z)-docosapentaenoate + oxidized [NADPH--hemoprotein reductase] + H2O + H(+)</text>
        <dbReference type="Rhea" id="RHEA:52120"/>
        <dbReference type="Rhea" id="RHEA-COMP:11964"/>
        <dbReference type="Rhea" id="RHEA-COMP:11965"/>
        <dbReference type="ChEBI" id="CHEBI:15377"/>
        <dbReference type="ChEBI" id="CHEBI:15378"/>
        <dbReference type="ChEBI" id="CHEBI:15379"/>
        <dbReference type="ChEBI" id="CHEBI:57618"/>
        <dbReference type="ChEBI" id="CHEBI:58210"/>
        <dbReference type="ChEBI" id="CHEBI:77016"/>
        <dbReference type="ChEBI" id="CHEBI:136410"/>
    </reaction>
    <physiologicalReaction direction="left-to-right" evidence="26">
        <dbReference type="Rhea" id="RHEA:52121"/>
    </physiologicalReaction>
</comment>
<dbReference type="InterPro" id="IPR008066">
    <property type="entry name" value="Cyt_P450_E_grp-I_CYP1"/>
</dbReference>
<comment type="similarity">
    <text evidence="9 31">Belongs to the cytochrome P450 family.</text>
</comment>
<dbReference type="PANTHER" id="PTHR24289">
    <property type="entry name" value="STEROID 17-ALPHA-HYDROXYLASE/17,20 LYASE"/>
    <property type="match status" value="1"/>
</dbReference>
<comment type="catalytic activity">
    <reaction evidence="4">
        <text>(5S)-hydroperoxy-(6E,8Z,11Z,14Z)-eicosatetraenoate = 5-oxo-(6E,8Z,11Z,14Z)-eicosatetraenoate + H2O</text>
        <dbReference type="Rhea" id="RHEA:48632"/>
        <dbReference type="ChEBI" id="CHEBI:15377"/>
        <dbReference type="ChEBI" id="CHEBI:57450"/>
        <dbReference type="ChEBI" id="CHEBI:65342"/>
    </reaction>
    <physiologicalReaction direction="left-to-right" evidence="4">
        <dbReference type="Rhea" id="RHEA:48633"/>
    </physiologicalReaction>
</comment>
<comment type="pathway">
    <text evidence="8">Lipid metabolism.</text>
</comment>
<dbReference type="InterPro" id="IPR017972">
    <property type="entry name" value="Cyt_P450_CS"/>
</dbReference>
<dbReference type="AlphaFoldDB" id="F6T232"/>
<keyword evidence="33" id="KW-0732">Signal</keyword>
<protein>
    <recommendedName>
        <fullName evidence="32">Cytochrome P450 1A</fullName>
        <ecNumber evidence="32">1.14.14.1</ecNumber>
    </recommendedName>
</protein>
<reference evidence="34 35" key="1">
    <citation type="journal article" date="2008" name="Nature">
        <title>Genome analysis of the platypus reveals unique signatures of evolution.</title>
        <authorList>
            <person name="Warren W.C."/>
            <person name="Hillier L.W."/>
            <person name="Marshall Graves J.A."/>
            <person name="Birney E."/>
            <person name="Ponting C.P."/>
            <person name="Grutzner F."/>
            <person name="Belov K."/>
            <person name="Miller W."/>
            <person name="Clarke L."/>
            <person name="Chinwalla A.T."/>
            <person name="Yang S.P."/>
            <person name="Heger A."/>
            <person name="Locke D.P."/>
            <person name="Miethke P."/>
            <person name="Waters P.D."/>
            <person name="Veyrunes F."/>
            <person name="Fulton L."/>
            <person name="Fulton B."/>
            <person name="Graves T."/>
            <person name="Wallis J."/>
            <person name="Puente X.S."/>
            <person name="Lopez-Otin C."/>
            <person name="Ordonez G.R."/>
            <person name="Eichler E.E."/>
            <person name="Chen L."/>
            <person name="Cheng Z."/>
            <person name="Deakin J.E."/>
            <person name="Alsop A."/>
            <person name="Thompson K."/>
            <person name="Kirby P."/>
            <person name="Papenfuss A.T."/>
            <person name="Wakefield M.J."/>
            <person name="Olender T."/>
            <person name="Lancet D."/>
            <person name="Huttley G.A."/>
            <person name="Smit A.F."/>
            <person name="Pask A."/>
            <person name="Temple-Smith P."/>
            <person name="Batzer M.A."/>
            <person name="Walker J.A."/>
            <person name="Konkel M.K."/>
            <person name="Harris R.S."/>
            <person name="Whittington C.M."/>
            <person name="Wong E.S."/>
            <person name="Gemmell N.J."/>
            <person name="Buschiazzo E."/>
            <person name="Vargas Jentzsch I.M."/>
            <person name="Merkel A."/>
            <person name="Schmitz J."/>
            <person name="Zemann A."/>
            <person name="Churakov G."/>
            <person name="Kriegs J.O."/>
            <person name="Brosius J."/>
            <person name="Murchison E.P."/>
            <person name="Sachidanandam R."/>
            <person name="Smith C."/>
            <person name="Hannon G.J."/>
            <person name="Tsend-Ayush E."/>
            <person name="McMillan D."/>
            <person name="Attenborough R."/>
            <person name="Rens W."/>
            <person name="Ferguson-Smith M."/>
            <person name="Lefevre C.M."/>
            <person name="Sharp J.A."/>
            <person name="Nicholas K.R."/>
            <person name="Ray D.A."/>
            <person name="Kube M."/>
            <person name="Reinhardt R."/>
            <person name="Pringle T.H."/>
            <person name="Taylor J."/>
            <person name="Jones R.C."/>
            <person name="Nixon B."/>
            <person name="Dacheux J.L."/>
            <person name="Niwa H."/>
            <person name="Sekita Y."/>
            <person name="Huang X."/>
            <person name="Stark A."/>
            <person name="Kheradpour P."/>
            <person name="Kellis M."/>
            <person name="Flicek P."/>
            <person name="Chen Y."/>
            <person name="Webber C."/>
            <person name="Hardison R."/>
            <person name="Nelson J."/>
            <person name="Hallsworth-Pepin K."/>
            <person name="Delehaunty K."/>
            <person name="Markovic C."/>
            <person name="Minx P."/>
            <person name="Feng Y."/>
            <person name="Kremitzki C."/>
            <person name="Mitreva M."/>
            <person name="Glasscock J."/>
            <person name="Wylie T."/>
            <person name="Wohldmann P."/>
            <person name="Thiru P."/>
            <person name="Nhan M.N."/>
            <person name="Pohl C.S."/>
            <person name="Smith S.M."/>
            <person name="Hou S."/>
            <person name="Nefedov M."/>
            <person name="de Jong P.J."/>
            <person name="Renfree M.B."/>
            <person name="Mardis E.R."/>
            <person name="Wilson R.K."/>
        </authorList>
    </citation>
    <scope>NUCLEOTIDE SEQUENCE [LARGE SCALE GENOMIC DNA]</scope>
    <source>
        <strain evidence="34 35">Glennie</strain>
    </source>
</reference>
<evidence type="ECO:0000256" key="22">
    <source>
        <dbReference type="ARBA" id="ARBA00048199"/>
    </source>
</evidence>
<dbReference type="Pfam" id="PF00067">
    <property type="entry name" value="p450"/>
    <property type="match status" value="1"/>
</dbReference>
<reference evidence="34" key="2">
    <citation type="submission" date="2025-08" db="UniProtKB">
        <authorList>
            <consortium name="Ensembl"/>
        </authorList>
    </citation>
    <scope>IDENTIFICATION</scope>
    <source>
        <strain evidence="34">Glennie</strain>
    </source>
</reference>
<dbReference type="Proteomes" id="UP000002279">
    <property type="component" value="Chromosome X5"/>
</dbReference>
<comment type="catalytic activity">
    <reaction evidence="27">
        <text>(5Z,8Z,11Z,14Z)-eicosatetraenoate + reduced [NADPH--hemoprotein reductase] + O2 = 19-hydroxy-(5Z,8Z,11Z,14Z)-eicosatetraenoate + oxidized [NADPH--hemoprotein reductase] + H2O + H(+)</text>
        <dbReference type="Rhea" id="RHEA:39759"/>
        <dbReference type="Rhea" id="RHEA-COMP:11964"/>
        <dbReference type="Rhea" id="RHEA-COMP:11965"/>
        <dbReference type="ChEBI" id="CHEBI:15377"/>
        <dbReference type="ChEBI" id="CHEBI:15378"/>
        <dbReference type="ChEBI" id="CHEBI:15379"/>
        <dbReference type="ChEBI" id="CHEBI:32395"/>
        <dbReference type="ChEBI" id="CHEBI:57618"/>
        <dbReference type="ChEBI" id="CHEBI:58210"/>
        <dbReference type="ChEBI" id="CHEBI:76627"/>
    </reaction>
    <physiologicalReaction direction="left-to-right" evidence="27">
        <dbReference type="Rhea" id="RHEA:39760"/>
    </physiologicalReaction>
</comment>
<keyword evidence="14 31" id="KW-0560">Oxidoreductase</keyword>
<dbReference type="GO" id="GO:0006706">
    <property type="term" value="P:steroid catabolic process"/>
    <property type="evidence" value="ECO:0000318"/>
    <property type="project" value="GO_Central"/>
</dbReference>
<dbReference type="InParanoid" id="F6T232"/>
<sequence>MIPGELTTSLLMLVIVLISINVLRNRGQKPPSPPGPWALPVIGNLLQLGEHPYLSFIEMRKKYGDVFLIKLGMVPVVVVNGMEPVKRVLFQDGENYAGRPNMHTFSFFANGKSLSFSTNYGDSWKHHKKMAINALKSFSKAEAKSSTCSCLLEEHVCGEVSELVKIFTELTATQGNFDPRGSLTCAVANVVCALCFGKRYEHTDEKFLKVIKINDDLLKASSAVNPADFIPCFRYLPLRVVNAPREYYHMLNQFIMQHVQEHYVTYDEGYLRDITDALISICYDKNSTGKTPILPDDTIISTVNDIFGAGFDTVSTCLNWSFLYLINYPEIQTKIQAEIDGNIGLKPPRFEDRKNLPYTEAFINEIFRHTTFLPFTIPHCTTADTILNGYFIPQKTCVFVNIYQVNHDETLWEKPDLFRPERFLNENGELNKGLVEKVLIFGLGIRKCLGEDVARNEIFIFITNVLQHLKLEKCSGAQLDLTPVYGLSMKPKPYHIKAEPRF</sequence>
<evidence type="ECO:0000313" key="34">
    <source>
        <dbReference type="Ensembl" id="ENSOANP00000020761.3"/>
    </source>
</evidence>
<reference evidence="34" key="3">
    <citation type="submission" date="2025-09" db="UniProtKB">
        <authorList>
            <consortium name="Ensembl"/>
        </authorList>
    </citation>
    <scope>IDENTIFICATION</scope>
    <source>
        <strain evidence="34">Glennie</strain>
    </source>
</reference>
<evidence type="ECO:0000256" key="30">
    <source>
        <dbReference type="PIRSR" id="PIRSR602401-1"/>
    </source>
</evidence>
<evidence type="ECO:0000256" key="17">
    <source>
        <dbReference type="ARBA" id="ARBA00023098"/>
    </source>
</evidence>
<comment type="catalytic activity">
    <reaction evidence="20">
        <text>17beta-estradiol + reduced [NADPH--hemoprotein reductase] + O2 = 2-hydroxy-17beta-estradiol + oxidized [NADPH--hemoprotein reductase] + H2O + H(+)</text>
        <dbReference type="Rhea" id="RHEA:47212"/>
        <dbReference type="Rhea" id="RHEA-COMP:11964"/>
        <dbReference type="Rhea" id="RHEA-COMP:11965"/>
        <dbReference type="ChEBI" id="CHEBI:15377"/>
        <dbReference type="ChEBI" id="CHEBI:15378"/>
        <dbReference type="ChEBI" id="CHEBI:15379"/>
        <dbReference type="ChEBI" id="CHEBI:16469"/>
        <dbReference type="ChEBI" id="CHEBI:28744"/>
        <dbReference type="ChEBI" id="CHEBI:57618"/>
        <dbReference type="ChEBI" id="CHEBI:58210"/>
    </reaction>
    <physiologicalReaction direction="left-to-right" evidence="20">
        <dbReference type="Rhea" id="RHEA:47213"/>
    </physiologicalReaction>
</comment>
<evidence type="ECO:0000256" key="20">
    <source>
        <dbReference type="ARBA" id="ARBA00047357"/>
    </source>
</evidence>
<evidence type="ECO:0000256" key="19">
    <source>
        <dbReference type="ARBA" id="ARBA00023239"/>
    </source>
</evidence>
<dbReference type="RefSeq" id="XP_001506106.2">
    <property type="nucleotide sequence ID" value="XM_001506056.5"/>
</dbReference>
<dbReference type="UniPathway" id="UPA00912"/>
<proteinExistence type="inferred from homology"/>
<comment type="catalytic activity">
    <reaction evidence="3">
        <text>(12S)-hydroperoxy-(5Z,8Z,10E,14Z)-eicosatetraenoate = 12-oxo-(5Z,8Z,10E,14Z)-eicosatetraenoate + H2O</text>
        <dbReference type="Rhea" id="RHEA:37947"/>
        <dbReference type="ChEBI" id="CHEBI:15377"/>
        <dbReference type="ChEBI" id="CHEBI:57444"/>
        <dbReference type="ChEBI" id="CHEBI:75231"/>
        <dbReference type="EC" id="4.2.1.152"/>
    </reaction>
    <physiologicalReaction direction="left-to-right" evidence="3">
        <dbReference type="Rhea" id="RHEA:37948"/>
    </physiologicalReaction>
</comment>
<dbReference type="PANTHER" id="PTHR24289:SF22">
    <property type="entry name" value="CYTOCHROME P450 1A"/>
    <property type="match status" value="1"/>
</dbReference>
<dbReference type="GeneTree" id="ENSGT00950000183037"/>
<keyword evidence="13 32" id="KW-0492">Microsome</keyword>
<keyword evidence="16 31" id="KW-0503">Monooxygenase</keyword>
<dbReference type="eggNOG" id="KOG0156">
    <property type="taxonomic scope" value="Eukaryota"/>
</dbReference>
<keyword evidence="15 30" id="KW-0408">Iron</keyword>
<keyword evidence="12 32" id="KW-0256">Endoplasmic reticulum</keyword>
<dbReference type="HOGENOM" id="CLU_001570_22_0_1"/>
<evidence type="ECO:0000256" key="33">
    <source>
        <dbReference type="SAM" id="SignalP"/>
    </source>
</evidence>
<dbReference type="EC" id="1.14.14.1" evidence="32"/>
<dbReference type="GO" id="GO:0005506">
    <property type="term" value="F:iron ion binding"/>
    <property type="evidence" value="ECO:0007669"/>
    <property type="project" value="UniProtKB-UniRule"/>
</dbReference>
<evidence type="ECO:0000256" key="32">
    <source>
        <dbReference type="RuleBase" id="RU368045"/>
    </source>
</evidence>
<evidence type="ECO:0000256" key="28">
    <source>
        <dbReference type="ARBA" id="ARBA00049225"/>
    </source>
</evidence>
<evidence type="ECO:0000256" key="26">
    <source>
        <dbReference type="ARBA" id="ARBA00049064"/>
    </source>
</evidence>
<keyword evidence="19" id="KW-0456">Lyase</keyword>
<evidence type="ECO:0000256" key="3">
    <source>
        <dbReference type="ARBA" id="ARBA00001395"/>
    </source>
</evidence>
<evidence type="ECO:0000256" key="23">
    <source>
        <dbReference type="ARBA" id="ARBA00048214"/>
    </source>
</evidence>
<dbReference type="GeneID" id="100074499"/>
<dbReference type="Ensembl" id="ENSOANT00000020764.4">
    <property type="protein sequence ID" value="ENSOANP00000020761.3"/>
    <property type="gene ID" value="ENSOANG00000013139.4"/>
</dbReference>
<dbReference type="KEGG" id="oaa:100074499"/>
<comment type="cofactor">
    <cofactor evidence="5 30 32">
        <name>heme</name>
        <dbReference type="ChEBI" id="CHEBI:30413"/>
    </cofactor>
</comment>
<dbReference type="GO" id="GO:0042178">
    <property type="term" value="P:xenobiotic catabolic process"/>
    <property type="evidence" value="ECO:0000318"/>
    <property type="project" value="GO_Central"/>
</dbReference>
<dbReference type="GO" id="GO:0042572">
    <property type="term" value="P:retinol metabolic process"/>
    <property type="evidence" value="ECO:0007669"/>
    <property type="project" value="UniProtKB-UniPathway"/>
</dbReference>
<dbReference type="FunFam" id="1.10.630.10:FF:000002">
    <property type="entry name" value="Cytochrome P450 1A1"/>
    <property type="match status" value="1"/>
</dbReference>
<evidence type="ECO:0000256" key="24">
    <source>
        <dbReference type="ARBA" id="ARBA00048474"/>
    </source>
</evidence>
<name>F6T232_ORNAN</name>
<dbReference type="Gene3D" id="1.10.630.10">
    <property type="entry name" value="Cytochrome P450"/>
    <property type="match status" value="1"/>
</dbReference>
<dbReference type="GO" id="GO:0005789">
    <property type="term" value="C:endoplasmic reticulum membrane"/>
    <property type="evidence" value="ECO:0007669"/>
    <property type="project" value="UniProtKB-SubCell"/>
</dbReference>
<keyword evidence="10 30" id="KW-0349">Heme</keyword>
<dbReference type="OrthoDB" id="1055148at2759"/>
<comment type="catalytic activity">
    <reaction evidence="23">
        <text>17beta-estradiol + reduced [NADPH--hemoprotein reductase] + O2 = 4-hydroxy-17beta-estradiol + oxidized [NADPH--hemoprotein reductase] + H2O + H(+)</text>
        <dbReference type="Rhea" id="RHEA:47280"/>
        <dbReference type="Rhea" id="RHEA-COMP:11964"/>
        <dbReference type="Rhea" id="RHEA-COMP:11965"/>
        <dbReference type="ChEBI" id="CHEBI:15377"/>
        <dbReference type="ChEBI" id="CHEBI:15378"/>
        <dbReference type="ChEBI" id="CHEBI:15379"/>
        <dbReference type="ChEBI" id="CHEBI:16469"/>
        <dbReference type="ChEBI" id="CHEBI:57618"/>
        <dbReference type="ChEBI" id="CHEBI:58210"/>
        <dbReference type="ChEBI" id="CHEBI:62845"/>
    </reaction>
    <physiologicalReaction direction="left-to-right" evidence="23">
        <dbReference type="Rhea" id="RHEA:47281"/>
    </physiologicalReaction>
</comment>
<evidence type="ECO:0000256" key="18">
    <source>
        <dbReference type="ARBA" id="ARBA00023136"/>
    </source>
</evidence>
<comment type="pathway">
    <text evidence="7">Cofactor metabolism; retinol metabolism.</text>
</comment>
<feature type="binding site" description="axial binding residue" evidence="30">
    <location>
        <position position="448"/>
    </location>
    <ligand>
        <name>heme</name>
        <dbReference type="ChEBI" id="CHEBI:30413"/>
    </ligand>
    <ligandPart>
        <name>Fe</name>
        <dbReference type="ChEBI" id="CHEBI:18248"/>
    </ligandPart>
</feature>
<comment type="catalytic activity">
    <reaction evidence="2">
        <text>(15S)-hydroperoxy-(5Z,8Z,11Z,13E)-eicosatetraenoate = 15-oxo-(5Z,8Z,11Z,13E)-eicosatetraenoate + H2O</text>
        <dbReference type="Rhea" id="RHEA:48636"/>
        <dbReference type="ChEBI" id="CHEBI:15377"/>
        <dbReference type="ChEBI" id="CHEBI:57410"/>
        <dbReference type="ChEBI" id="CHEBI:57446"/>
    </reaction>
    <physiologicalReaction direction="left-to-right" evidence="2">
        <dbReference type="Rhea" id="RHEA:48637"/>
    </physiologicalReaction>
</comment>
<comment type="catalytic activity">
    <reaction evidence="22">
        <text>all-trans-retinal + reduced [NADPH--hemoprotein reductase] + O2 = all-trans-retinoate + oxidized [NADPH--hemoprotein reductase] + H2O + 2 H(+)</text>
        <dbReference type="Rhea" id="RHEA:42088"/>
        <dbReference type="Rhea" id="RHEA-COMP:11964"/>
        <dbReference type="Rhea" id="RHEA-COMP:11965"/>
        <dbReference type="ChEBI" id="CHEBI:15377"/>
        <dbReference type="ChEBI" id="CHEBI:15378"/>
        <dbReference type="ChEBI" id="CHEBI:15379"/>
        <dbReference type="ChEBI" id="CHEBI:17898"/>
        <dbReference type="ChEBI" id="CHEBI:35291"/>
        <dbReference type="ChEBI" id="CHEBI:57618"/>
        <dbReference type="ChEBI" id="CHEBI:58210"/>
    </reaction>
    <physiologicalReaction direction="left-to-right" evidence="22">
        <dbReference type="Rhea" id="RHEA:42089"/>
    </physiologicalReaction>
</comment>
<dbReference type="PRINTS" id="PR00385">
    <property type="entry name" value="P450"/>
</dbReference>
<keyword evidence="18" id="KW-0472">Membrane</keyword>
<evidence type="ECO:0000256" key="9">
    <source>
        <dbReference type="ARBA" id="ARBA00010617"/>
    </source>
</evidence>
<evidence type="ECO:0000256" key="8">
    <source>
        <dbReference type="ARBA" id="ARBA00005189"/>
    </source>
</evidence>
<comment type="catalytic activity">
    <reaction evidence="1">
        <text>(13S)-hydroperoxy-(9Z,11E)-octadecadienoate = 13-oxo-(9Z,11E)-octadecadienoate + H2O</text>
        <dbReference type="Rhea" id="RHEA:48716"/>
        <dbReference type="ChEBI" id="CHEBI:15377"/>
        <dbReference type="ChEBI" id="CHEBI:57466"/>
        <dbReference type="ChEBI" id="CHEBI:90781"/>
    </reaction>
    <physiologicalReaction direction="left-to-right" evidence="1">
        <dbReference type="Rhea" id="RHEA:48717"/>
    </physiologicalReaction>
</comment>
<keyword evidence="17" id="KW-0443">Lipid metabolism</keyword>
<comment type="catalytic activity">
    <reaction evidence="29">
        <text>(5Z,8Z,11Z,14Z)-eicosatetraenoate + reduced [NADPH--hemoprotein reductase] + O2 = (14R,15S)-epoxy-(5Z,8Z,11Z)-eicosatrienoate + oxidized [NADPH--hemoprotein reductase] + H2O + H(+)</text>
        <dbReference type="Rhea" id="RHEA:49860"/>
        <dbReference type="Rhea" id="RHEA-COMP:11964"/>
        <dbReference type="Rhea" id="RHEA-COMP:11965"/>
        <dbReference type="ChEBI" id="CHEBI:15377"/>
        <dbReference type="ChEBI" id="CHEBI:15378"/>
        <dbReference type="ChEBI" id="CHEBI:15379"/>
        <dbReference type="ChEBI" id="CHEBI:32395"/>
        <dbReference type="ChEBI" id="CHEBI:57618"/>
        <dbReference type="ChEBI" id="CHEBI:58210"/>
        <dbReference type="ChEBI" id="CHEBI:131965"/>
    </reaction>
    <physiologicalReaction direction="left-to-right" evidence="29">
        <dbReference type="Rhea" id="RHEA:49861"/>
    </physiologicalReaction>
</comment>
<evidence type="ECO:0000256" key="7">
    <source>
        <dbReference type="ARBA" id="ARBA00004891"/>
    </source>
</evidence>
<comment type="catalytic activity">
    <reaction evidence="28">
        <text>all-trans-retinol + reduced [NADPH--hemoprotein reductase] + O2 = all-trans-retinal + oxidized [NADPH--hemoprotein reductase] + 2 H2O + H(+)</text>
        <dbReference type="Rhea" id="RHEA:42092"/>
        <dbReference type="Rhea" id="RHEA-COMP:11964"/>
        <dbReference type="Rhea" id="RHEA-COMP:11965"/>
        <dbReference type="ChEBI" id="CHEBI:15377"/>
        <dbReference type="ChEBI" id="CHEBI:15378"/>
        <dbReference type="ChEBI" id="CHEBI:15379"/>
        <dbReference type="ChEBI" id="CHEBI:17336"/>
        <dbReference type="ChEBI" id="CHEBI:17898"/>
        <dbReference type="ChEBI" id="CHEBI:57618"/>
        <dbReference type="ChEBI" id="CHEBI:58210"/>
    </reaction>
    <physiologicalReaction direction="left-to-right" evidence="28">
        <dbReference type="Rhea" id="RHEA:42093"/>
    </physiologicalReaction>
</comment>
<dbReference type="InterPro" id="IPR001128">
    <property type="entry name" value="Cyt_P450"/>
</dbReference>
<dbReference type="GO" id="GO:0008210">
    <property type="term" value="P:estrogen metabolic process"/>
    <property type="evidence" value="ECO:0000318"/>
    <property type="project" value="GO_Central"/>
</dbReference>
<dbReference type="GO" id="GO:0008395">
    <property type="term" value="F:steroid hydroxylase activity"/>
    <property type="evidence" value="ECO:0000318"/>
    <property type="project" value="GO_Central"/>
</dbReference>
<evidence type="ECO:0000256" key="29">
    <source>
        <dbReference type="ARBA" id="ARBA00049384"/>
    </source>
</evidence>
<organism evidence="34 35">
    <name type="scientific">Ornithorhynchus anatinus</name>
    <name type="common">Duckbill platypus</name>
    <dbReference type="NCBI Taxonomy" id="9258"/>
    <lineage>
        <taxon>Eukaryota</taxon>
        <taxon>Metazoa</taxon>
        <taxon>Chordata</taxon>
        <taxon>Craniata</taxon>
        <taxon>Vertebrata</taxon>
        <taxon>Euteleostomi</taxon>
        <taxon>Mammalia</taxon>
        <taxon>Monotremata</taxon>
        <taxon>Ornithorhynchidae</taxon>
        <taxon>Ornithorhynchus</taxon>
    </lineage>
</organism>
<dbReference type="GO" id="GO:0005739">
    <property type="term" value="C:mitochondrion"/>
    <property type="evidence" value="ECO:0000318"/>
    <property type="project" value="GO_Central"/>
</dbReference>
<evidence type="ECO:0000256" key="31">
    <source>
        <dbReference type="RuleBase" id="RU000461"/>
    </source>
</evidence>
<dbReference type="PRINTS" id="PR01683">
    <property type="entry name" value="EP450ICYP1A"/>
</dbReference>
<comment type="catalytic activity">
    <reaction evidence="25">
        <text>(5Z,8Z,11Z,14Z,17Z)-eicosapentaenoate + reduced [NADPH--hemoprotein reductase] + O2 = (17R,18S)-epoxy-(5Z,8Z,11Z,14Z)-eicosatetraenoate + oxidized [NADPH--hemoprotein reductase] + H2O + H(+)</text>
        <dbReference type="Rhea" id="RHEA:39779"/>
        <dbReference type="Rhea" id="RHEA-COMP:11964"/>
        <dbReference type="Rhea" id="RHEA-COMP:11965"/>
        <dbReference type="ChEBI" id="CHEBI:15377"/>
        <dbReference type="ChEBI" id="CHEBI:15378"/>
        <dbReference type="ChEBI" id="CHEBI:15379"/>
        <dbReference type="ChEBI" id="CHEBI:57618"/>
        <dbReference type="ChEBI" id="CHEBI:58210"/>
        <dbReference type="ChEBI" id="CHEBI:58562"/>
        <dbReference type="ChEBI" id="CHEBI:76634"/>
    </reaction>
    <physiologicalReaction direction="left-to-right" evidence="25">
        <dbReference type="Rhea" id="RHEA:39780"/>
    </physiologicalReaction>
</comment>
<evidence type="ECO:0000256" key="10">
    <source>
        <dbReference type="ARBA" id="ARBA00022617"/>
    </source>
</evidence>
<evidence type="ECO:0000256" key="25">
    <source>
        <dbReference type="ARBA" id="ARBA00048519"/>
    </source>
</evidence>
<dbReference type="CTD" id="492344"/>
<evidence type="ECO:0000256" key="15">
    <source>
        <dbReference type="ARBA" id="ARBA00023004"/>
    </source>
</evidence>
<comment type="catalytic activity">
    <reaction evidence="21">
        <text>estrone + reduced [NADPH--hemoprotein reductase] + O2 = 2-hydroxyestrone + oxidized [NADPH--hemoprotein reductase] + H2O + H(+)</text>
        <dbReference type="Rhea" id="RHEA:47208"/>
        <dbReference type="Rhea" id="RHEA-COMP:11964"/>
        <dbReference type="Rhea" id="RHEA-COMP:11965"/>
        <dbReference type="ChEBI" id="CHEBI:1156"/>
        <dbReference type="ChEBI" id="CHEBI:15377"/>
        <dbReference type="ChEBI" id="CHEBI:15378"/>
        <dbReference type="ChEBI" id="CHEBI:15379"/>
        <dbReference type="ChEBI" id="CHEBI:17263"/>
        <dbReference type="ChEBI" id="CHEBI:57618"/>
        <dbReference type="ChEBI" id="CHEBI:58210"/>
    </reaction>
    <physiologicalReaction direction="left-to-right" evidence="21">
        <dbReference type="Rhea" id="RHEA:47209"/>
    </physiologicalReaction>
</comment>
<evidence type="ECO:0000256" key="21">
    <source>
        <dbReference type="ARBA" id="ARBA00047620"/>
    </source>
</evidence>
<dbReference type="SUPFAM" id="SSF48264">
    <property type="entry name" value="Cytochrome P450"/>
    <property type="match status" value="1"/>
</dbReference>
<comment type="catalytic activity">
    <reaction evidence="24">
        <text>estrone + reduced [NADPH--hemoprotein reductase] + O2 = 4-hydroxyestrone + oxidized [NADPH--hemoprotein reductase] + H2O + H(+)</text>
        <dbReference type="Rhea" id="RHEA:47292"/>
        <dbReference type="Rhea" id="RHEA-COMP:11964"/>
        <dbReference type="Rhea" id="RHEA-COMP:11965"/>
        <dbReference type="ChEBI" id="CHEBI:15377"/>
        <dbReference type="ChEBI" id="CHEBI:15378"/>
        <dbReference type="ChEBI" id="CHEBI:15379"/>
        <dbReference type="ChEBI" id="CHEBI:17263"/>
        <dbReference type="ChEBI" id="CHEBI:57618"/>
        <dbReference type="ChEBI" id="CHEBI:58210"/>
        <dbReference type="ChEBI" id="CHEBI:87602"/>
    </reaction>
    <physiologicalReaction direction="left-to-right" evidence="24">
        <dbReference type="Rhea" id="RHEA:47293"/>
    </physiologicalReaction>
</comment>
<evidence type="ECO:0000256" key="1">
    <source>
        <dbReference type="ARBA" id="ARBA00000408"/>
    </source>
</evidence>
<evidence type="ECO:0000256" key="11">
    <source>
        <dbReference type="ARBA" id="ARBA00022723"/>
    </source>
</evidence>
<comment type="function">
    <text evidence="32">Cytochromes P450 are a group of heme-thiolate monooxygenases. They oxidize a variety of structurally unrelated compounds, including steroids, fatty acids, and xenobiotics.</text>
</comment>
<evidence type="ECO:0000256" key="12">
    <source>
        <dbReference type="ARBA" id="ARBA00022824"/>
    </source>
</evidence>
<feature type="signal peptide" evidence="33">
    <location>
        <begin position="1"/>
        <end position="27"/>
    </location>
</feature>
<gene>
    <name evidence="34" type="primary">CYP1D1</name>
</gene>
<feature type="chain" id="PRO_5003346764" description="Cytochrome P450 1A" evidence="33">
    <location>
        <begin position="28"/>
        <end position="502"/>
    </location>
</feature>
<dbReference type="GO" id="GO:0009404">
    <property type="term" value="P:toxin metabolic process"/>
    <property type="evidence" value="ECO:0000318"/>
    <property type="project" value="GO_Central"/>
</dbReference>
<evidence type="ECO:0000256" key="5">
    <source>
        <dbReference type="ARBA" id="ARBA00001971"/>
    </source>
</evidence>
<dbReference type="PROSITE" id="PS00086">
    <property type="entry name" value="CYTOCHROME_P450"/>
    <property type="match status" value="1"/>
</dbReference>
<dbReference type="OMA" id="MRPKPYQ"/>
<evidence type="ECO:0000313" key="35">
    <source>
        <dbReference type="Proteomes" id="UP000002279"/>
    </source>
</evidence>